<evidence type="ECO:0000256" key="4">
    <source>
        <dbReference type="ARBA" id="ARBA00022777"/>
    </source>
</evidence>
<evidence type="ECO:0000256" key="5">
    <source>
        <dbReference type="ARBA" id="ARBA00048594"/>
    </source>
</evidence>
<proteinExistence type="inferred from homology"/>
<feature type="domain" description="Guanylate kinase-like" evidence="6">
    <location>
        <begin position="4"/>
        <end position="177"/>
    </location>
</feature>
<dbReference type="RefSeq" id="WP_106194859.1">
    <property type="nucleotide sequence ID" value="NZ_PVTO01000020.1"/>
</dbReference>
<dbReference type="Gene3D" id="3.40.50.300">
    <property type="entry name" value="P-loop containing nucleotide triphosphate hydrolases"/>
    <property type="match status" value="1"/>
</dbReference>
<keyword evidence="4 7" id="KW-0418">Kinase</keyword>
<dbReference type="OrthoDB" id="1033810at2"/>
<evidence type="ECO:0000313" key="8">
    <source>
        <dbReference type="Proteomes" id="UP000238205"/>
    </source>
</evidence>
<evidence type="ECO:0000259" key="6">
    <source>
        <dbReference type="PROSITE" id="PS50052"/>
    </source>
</evidence>
<dbReference type="GO" id="GO:0005829">
    <property type="term" value="C:cytosol"/>
    <property type="evidence" value="ECO:0007669"/>
    <property type="project" value="TreeGrafter"/>
</dbReference>
<keyword evidence="3" id="KW-0808">Transferase</keyword>
<comment type="catalytic activity">
    <reaction evidence="5">
        <text>GMP + ATP = GDP + ADP</text>
        <dbReference type="Rhea" id="RHEA:20780"/>
        <dbReference type="ChEBI" id="CHEBI:30616"/>
        <dbReference type="ChEBI" id="CHEBI:58115"/>
        <dbReference type="ChEBI" id="CHEBI:58189"/>
        <dbReference type="ChEBI" id="CHEBI:456216"/>
        <dbReference type="EC" id="2.7.4.8"/>
    </reaction>
</comment>
<evidence type="ECO:0000256" key="1">
    <source>
        <dbReference type="ARBA" id="ARBA00003531"/>
    </source>
</evidence>
<protein>
    <submittedName>
        <fullName evidence="7">Guanylate kinase</fullName>
    </submittedName>
</protein>
<organism evidence="7 8">
    <name type="scientific">Alkalibacterium olivapovliticus</name>
    <dbReference type="NCBI Taxonomy" id="99907"/>
    <lineage>
        <taxon>Bacteria</taxon>
        <taxon>Bacillati</taxon>
        <taxon>Bacillota</taxon>
        <taxon>Bacilli</taxon>
        <taxon>Lactobacillales</taxon>
        <taxon>Carnobacteriaceae</taxon>
        <taxon>Alkalibacterium</taxon>
    </lineage>
</organism>
<evidence type="ECO:0000256" key="3">
    <source>
        <dbReference type="ARBA" id="ARBA00022679"/>
    </source>
</evidence>
<accession>A0A2T0W5E2</accession>
<comment type="similarity">
    <text evidence="2">Belongs to the guanylate kinase family.</text>
</comment>
<dbReference type="InterPro" id="IPR027417">
    <property type="entry name" value="P-loop_NTPase"/>
</dbReference>
<dbReference type="PANTHER" id="PTHR23117:SF13">
    <property type="entry name" value="GUANYLATE KINASE"/>
    <property type="match status" value="1"/>
</dbReference>
<dbReference type="SUPFAM" id="SSF52540">
    <property type="entry name" value="P-loop containing nucleoside triphosphate hydrolases"/>
    <property type="match status" value="1"/>
</dbReference>
<comment type="caution">
    <text evidence="7">The sequence shown here is derived from an EMBL/GenBank/DDBJ whole genome shotgun (WGS) entry which is preliminary data.</text>
</comment>
<dbReference type="InterPro" id="IPR008144">
    <property type="entry name" value="Guanylate_kin-like_dom"/>
</dbReference>
<dbReference type="Pfam" id="PF00625">
    <property type="entry name" value="Guanylate_kin"/>
    <property type="match status" value="1"/>
</dbReference>
<dbReference type="InterPro" id="IPR008145">
    <property type="entry name" value="GK/Ca_channel_bsu"/>
</dbReference>
<dbReference type="Proteomes" id="UP000238205">
    <property type="component" value="Unassembled WGS sequence"/>
</dbReference>
<reference evidence="7 8" key="1">
    <citation type="submission" date="2018-03" db="EMBL/GenBank/DDBJ databases">
        <title>Genomic Encyclopedia of Archaeal and Bacterial Type Strains, Phase II (KMG-II): from individual species to whole genera.</title>
        <authorList>
            <person name="Goeker M."/>
        </authorList>
    </citation>
    <scope>NUCLEOTIDE SEQUENCE [LARGE SCALE GENOMIC DNA]</scope>
    <source>
        <strain evidence="7 8">DSM 13175</strain>
    </source>
</reference>
<dbReference type="SMART" id="SM00072">
    <property type="entry name" value="GuKc"/>
    <property type="match status" value="1"/>
</dbReference>
<dbReference type="PROSITE" id="PS50052">
    <property type="entry name" value="GUANYLATE_KINASE_2"/>
    <property type="match status" value="1"/>
</dbReference>
<dbReference type="EMBL" id="PVTO01000020">
    <property type="protein sequence ID" value="PRY80990.1"/>
    <property type="molecule type" value="Genomic_DNA"/>
</dbReference>
<dbReference type="GO" id="GO:0004385">
    <property type="term" value="F:GMP kinase activity"/>
    <property type="evidence" value="ECO:0007669"/>
    <property type="project" value="UniProtKB-EC"/>
</dbReference>
<evidence type="ECO:0000313" key="7">
    <source>
        <dbReference type="EMBL" id="PRY80990.1"/>
    </source>
</evidence>
<dbReference type="PANTHER" id="PTHR23117">
    <property type="entry name" value="GUANYLATE KINASE-RELATED"/>
    <property type="match status" value="1"/>
</dbReference>
<name>A0A2T0W5E2_9LACT</name>
<comment type="function">
    <text evidence="1">Essential for recycling GMP and indirectly, cGMP.</text>
</comment>
<dbReference type="PRINTS" id="PR01100">
    <property type="entry name" value="SHIKIMTKNASE"/>
</dbReference>
<keyword evidence="8" id="KW-1185">Reference proteome</keyword>
<evidence type="ECO:0000256" key="2">
    <source>
        <dbReference type="ARBA" id="ARBA00005790"/>
    </source>
</evidence>
<gene>
    <name evidence="7" type="ORF">CLV38_12051</name>
</gene>
<dbReference type="AlphaFoldDB" id="A0A2T0W5E2"/>
<sequence>MGNKRIIVLVGPSGSGKTTIGELLSQKGIPKLITTTTRLPREGEQDEVDYYFKKVEELDPDDFIEQTIYNQKLYGLTKAEVSQALDKHPLVHVSLDKNGAKAMKKVYPEETLVVFIYVSTEEMKKRMNRRGDSQQKISERVAFSEETDELKPIPEADLILENRSVEETVTKILEVVRAETAASKKEA</sequence>